<name>A0A812NW48_SYMPI</name>
<dbReference type="EMBL" id="CAJNIZ010011004">
    <property type="protein sequence ID" value="CAE7310022.1"/>
    <property type="molecule type" value="Genomic_DNA"/>
</dbReference>
<dbReference type="Proteomes" id="UP000649617">
    <property type="component" value="Unassembled WGS sequence"/>
</dbReference>
<evidence type="ECO:0000256" key="1">
    <source>
        <dbReference type="SAM" id="MobiDB-lite"/>
    </source>
</evidence>
<feature type="compositionally biased region" description="Basic and acidic residues" evidence="1">
    <location>
        <begin position="111"/>
        <end position="120"/>
    </location>
</feature>
<feature type="compositionally biased region" description="Basic and acidic residues" evidence="1">
    <location>
        <begin position="126"/>
        <end position="135"/>
    </location>
</feature>
<gene>
    <name evidence="2" type="primary">RE1</name>
    <name evidence="2" type="ORF">SPIL2461_LOCUS7025</name>
</gene>
<sequence>EMAEHAESPGWSLGTSMLPVHLAYNMSTTVDPSARFNPDEWPHRSTLIWKRGREYEVVECGEYWEPNRTLDLDAPARKLLTILTKDPIEPSQLGDVRPDDRAWVPGINPLRDIDDGGAEREEGEMVAERHEDEERAEGPMLGPYAVEVDGPEQEVIMVNDVRLTQESALRELRLACRFLGISKNGSKATVWNRLKREVALAKLKVAVEASEVVKAEYAREPLVDALPERPSEELVLSHETTHSPKAPWCEACIASRSREDNYDDAEPHREFPVVSMDYMFTATQDNPLATHLIMVDSQTKFVQATAIDGKGNRSLKYCVEDVVRLMNSLGYQRIGLRYDTEPAMKQIAAAVVAARLKMGLATEEEPIPPGDATHRANGSERYIHTVRTLGNCLLQTILQHTGHKVESEDPLLAWAHRRAAFLVSRFSVLKDGCTSFELVHGRSYKSKLLPFGAHVYAQYLPKSKVRGECWKPCVWLCRTSLGDLNIIGDAEGRKCLQSMMTTKANYMEADEDPLAGFDVDWAVGEGDEEHVSHDSQEDLPFVKSWANRKYEEGPPVLHPDPLRKLDEAMDRVELNRLIKMGVLRPMSGDENLEGMTNLQSKYVRDWRFRPSEDGKSWSWVRRSRLVAKEFKFIGPLMENLYSPGSLACLQKVFAGLVCSSSRLCLYTGDIKDAYLTVPQRRPTFIRHGGLIFELKFNLPGQRAGARDFYDKLAGILKSDNLESYEAAPALFIEPKSIGVSTHVDDFEVIAETPRVDRLKKKLTDSGLKFSLEGPCTVEGGECHFLKRKFVGTGDGIVVSQDSKHVDKLVELLGLQKASGKTTPCPMNVNHSKIDSKPLDPERHALYRTCIGILLYLGQDRPESLYTITQLSGFCTCPTESDWSLLRHLVTFLKAHPNQGIKLTPCRPGRTLQQKCRGLDSKVRESKDNAFGEGHLLEAISDASWAGERDKKSMSAMTIFLNGNLCDQYQILSSRSIDKAYKRIQNE</sequence>
<organism evidence="2 3">
    <name type="scientific">Symbiodinium pilosum</name>
    <name type="common">Dinoflagellate</name>
    <dbReference type="NCBI Taxonomy" id="2952"/>
    <lineage>
        <taxon>Eukaryota</taxon>
        <taxon>Sar</taxon>
        <taxon>Alveolata</taxon>
        <taxon>Dinophyceae</taxon>
        <taxon>Suessiales</taxon>
        <taxon>Symbiodiniaceae</taxon>
        <taxon>Symbiodinium</taxon>
    </lineage>
</organism>
<dbReference type="AlphaFoldDB" id="A0A812NW48"/>
<feature type="region of interest" description="Disordered" evidence="1">
    <location>
        <begin position="105"/>
        <end position="135"/>
    </location>
</feature>
<proteinExistence type="predicted"/>
<accession>A0A812NW48</accession>
<dbReference type="OrthoDB" id="427668at2759"/>
<protein>
    <submittedName>
        <fullName evidence="2">RE1 protein</fullName>
    </submittedName>
</protein>
<feature type="non-terminal residue" evidence="2">
    <location>
        <position position="986"/>
    </location>
</feature>
<evidence type="ECO:0000313" key="2">
    <source>
        <dbReference type="EMBL" id="CAE7310022.1"/>
    </source>
</evidence>
<reference evidence="2" key="1">
    <citation type="submission" date="2021-02" db="EMBL/GenBank/DDBJ databases">
        <authorList>
            <person name="Dougan E. K."/>
            <person name="Rhodes N."/>
            <person name="Thang M."/>
            <person name="Chan C."/>
        </authorList>
    </citation>
    <scope>NUCLEOTIDE SEQUENCE</scope>
</reference>
<keyword evidence="3" id="KW-1185">Reference proteome</keyword>
<comment type="caution">
    <text evidence="2">The sequence shown here is derived from an EMBL/GenBank/DDBJ whole genome shotgun (WGS) entry which is preliminary data.</text>
</comment>
<feature type="non-terminal residue" evidence="2">
    <location>
        <position position="1"/>
    </location>
</feature>
<evidence type="ECO:0000313" key="3">
    <source>
        <dbReference type="Proteomes" id="UP000649617"/>
    </source>
</evidence>